<dbReference type="InterPro" id="IPR052432">
    <property type="entry name" value="PITP/CRAL-TRIO"/>
</dbReference>
<dbReference type="PANTHER" id="PTHR46590">
    <property type="entry name" value="PHOSPHATIDYLINOSITOL TRANSFER PROTEIN CSR1-RELATED"/>
    <property type="match status" value="1"/>
</dbReference>
<keyword evidence="4" id="KW-1185">Reference proteome</keyword>
<dbReference type="InterPro" id="IPR001251">
    <property type="entry name" value="CRAL-TRIO_dom"/>
</dbReference>
<dbReference type="OMA" id="ISTMRWR"/>
<dbReference type="Proteomes" id="UP000018144">
    <property type="component" value="Unassembled WGS sequence"/>
</dbReference>
<evidence type="ECO:0000259" key="2">
    <source>
        <dbReference type="PROSITE" id="PS50191"/>
    </source>
</evidence>
<dbReference type="Pfam" id="PF03765">
    <property type="entry name" value="CRAL_TRIO_N"/>
    <property type="match status" value="1"/>
</dbReference>
<feature type="domain" description="CRAL-TRIO" evidence="2">
    <location>
        <begin position="213"/>
        <end position="358"/>
    </location>
</feature>
<dbReference type="OrthoDB" id="43460at2759"/>
<accession>U4LAU9</accession>
<dbReference type="STRING" id="1076935.U4LAU9"/>
<feature type="compositionally biased region" description="Basic and acidic residues" evidence="1">
    <location>
        <begin position="103"/>
        <end position="122"/>
    </location>
</feature>
<dbReference type="SMART" id="SM00516">
    <property type="entry name" value="SEC14"/>
    <property type="match status" value="1"/>
</dbReference>
<dbReference type="CDD" id="cd00170">
    <property type="entry name" value="SEC14"/>
    <property type="match status" value="1"/>
</dbReference>
<evidence type="ECO:0000313" key="4">
    <source>
        <dbReference type="Proteomes" id="UP000018144"/>
    </source>
</evidence>
<dbReference type="Gene3D" id="3.40.525.10">
    <property type="entry name" value="CRAL-TRIO lipid binding domain"/>
    <property type="match status" value="1"/>
</dbReference>
<feature type="compositionally biased region" description="Low complexity" evidence="1">
    <location>
        <begin position="63"/>
        <end position="78"/>
    </location>
</feature>
<dbReference type="EMBL" id="HF936418">
    <property type="protein sequence ID" value="CCX16543.1"/>
    <property type="molecule type" value="Genomic_DNA"/>
</dbReference>
<name>U4LAU9_PYROM</name>
<dbReference type="SUPFAM" id="SSF52087">
    <property type="entry name" value="CRAL/TRIO domain"/>
    <property type="match status" value="1"/>
</dbReference>
<dbReference type="AlphaFoldDB" id="U4LAU9"/>
<dbReference type="SMART" id="SM01100">
    <property type="entry name" value="CRAL_TRIO_N"/>
    <property type="match status" value="1"/>
</dbReference>
<dbReference type="eggNOG" id="KOG1470">
    <property type="taxonomic scope" value="Eukaryota"/>
</dbReference>
<dbReference type="PANTHER" id="PTHR46590:SF1">
    <property type="entry name" value="PHOSPHATIDYLINOSITOL TRANSFER PROTEIN CSR1"/>
    <property type="match status" value="1"/>
</dbReference>
<proteinExistence type="predicted"/>
<gene>
    <name evidence="3" type="ORF">PCON_03186</name>
</gene>
<dbReference type="Pfam" id="PF00650">
    <property type="entry name" value="CRAL_TRIO"/>
    <property type="match status" value="1"/>
</dbReference>
<dbReference type="InterPro" id="IPR036273">
    <property type="entry name" value="CRAL/TRIO_N_dom_sf"/>
</dbReference>
<feature type="region of interest" description="Disordered" evidence="1">
    <location>
        <begin position="63"/>
        <end position="127"/>
    </location>
</feature>
<evidence type="ECO:0000313" key="3">
    <source>
        <dbReference type="EMBL" id="CCX16543.1"/>
    </source>
</evidence>
<dbReference type="InterPro" id="IPR011074">
    <property type="entry name" value="CRAL/TRIO_N_dom"/>
</dbReference>
<sequence>MPTLAPGRPENLTPAEEKKLQEFWSLTLKSFGVLDGPVAWSLPPPPPIYNHSEALAAAAAANKSNNGTNGTTHGATNGDSPKKKTSRFGFLSRGGGSKDEEEEQKRKREEEEKKSLEEKERIASLPPQTPEELRFQFWSMVKCDDPDALLLRFLRARKWDAEKALEMMMKTMSWRGRVMDVATVVKEGEGVPFRRGAEDAGFMHQLIAGKSYLHGTDIDGRPVCWVTAGLHFAKDQTERDIQRFTIYTMETARLMLRSPVDTACVVFDMSDFSINNMDYAPVRFMIDCFEAHYPESLGVCCIHKAPWVFQGIWNIVKAWLDPVVASKIHFTTSTKDLTRFIPSHQIPKNIGGTEDWTYSYSPKPPAEIPDGVKDHEDRYTVNTAENIASLAKLEAERRQQVERYEELTREWIKGAAEKKEQRTKVAKELEKGYWGLDKYIRGRGIYDRTGVIGANGEINFYPNKK</sequence>
<dbReference type="SUPFAM" id="SSF46938">
    <property type="entry name" value="CRAL/TRIO N-terminal domain"/>
    <property type="match status" value="1"/>
</dbReference>
<reference evidence="3 4" key="1">
    <citation type="journal article" date="2013" name="PLoS Genet.">
        <title>The genome and development-dependent transcriptomes of Pyronema confluens: a window into fungal evolution.</title>
        <authorList>
            <person name="Traeger S."/>
            <person name="Altegoer F."/>
            <person name="Freitag M."/>
            <person name="Gabaldon T."/>
            <person name="Kempken F."/>
            <person name="Kumar A."/>
            <person name="Marcet-Houben M."/>
            <person name="Poggeler S."/>
            <person name="Stajich J.E."/>
            <person name="Nowrousian M."/>
        </authorList>
    </citation>
    <scope>NUCLEOTIDE SEQUENCE [LARGE SCALE GENOMIC DNA]</scope>
    <source>
        <strain evidence="4">CBS 100304</strain>
        <tissue evidence="3">Vegetative mycelium</tissue>
    </source>
</reference>
<evidence type="ECO:0000256" key="1">
    <source>
        <dbReference type="SAM" id="MobiDB-lite"/>
    </source>
</evidence>
<dbReference type="PROSITE" id="PS50191">
    <property type="entry name" value="CRAL_TRIO"/>
    <property type="match status" value="1"/>
</dbReference>
<dbReference type="InterPro" id="IPR036865">
    <property type="entry name" value="CRAL-TRIO_dom_sf"/>
</dbReference>
<protein>
    <submittedName>
        <fullName evidence="3">Similar to CRAL-TRIO domain-containing protein C3H8.02 acc. no. Q10138</fullName>
    </submittedName>
</protein>
<organism evidence="3 4">
    <name type="scientific">Pyronema omphalodes (strain CBS 100304)</name>
    <name type="common">Pyronema confluens</name>
    <dbReference type="NCBI Taxonomy" id="1076935"/>
    <lineage>
        <taxon>Eukaryota</taxon>
        <taxon>Fungi</taxon>
        <taxon>Dikarya</taxon>
        <taxon>Ascomycota</taxon>
        <taxon>Pezizomycotina</taxon>
        <taxon>Pezizomycetes</taxon>
        <taxon>Pezizales</taxon>
        <taxon>Pyronemataceae</taxon>
        <taxon>Pyronema</taxon>
    </lineage>
</organism>